<keyword evidence="1" id="KW-0812">Transmembrane</keyword>
<feature type="domain" description="CAAX prenyl protease 2/Lysostaphin resistance protein A-like" evidence="2">
    <location>
        <begin position="150"/>
        <end position="247"/>
    </location>
</feature>
<dbReference type="Pfam" id="PF02517">
    <property type="entry name" value="Rce1-like"/>
    <property type="match status" value="1"/>
</dbReference>
<comment type="caution">
    <text evidence="3">The sequence shown here is derived from an EMBL/GenBank/DDBJ whole genome shotgun (WGS) entry which is preliminary data.</text>
</comment>
<dbReference type="GO" id="GO:0008237">
    <property type="term" value="F:metallopeptidase activity"/>
    <property type="evidence" value="ECO:0007669"/>
    <property type="project" value="UniProtKB-KW"/>
</dbReference>
<dbReference type="AlphaFoldDB" id="A0A844AL15"/>
<protein>
    <submittedName>
        <fullName evidence="3">CPBP family intramembrane metalloprotease</fullName>
    </submittedName>
</protein>
<reference evidence="3 4" key="1">
    <citation type="submission" date="2019-10" db="EMBL/GenBank/DDBJ databases">
        <title>Epibacterium sp. nov., isolated from seawater.</title>
        <authorList>
            <person name="Zhang X."/>
            <person name="Li N."/>
        </authorList>
    </citation>
    <scope>NUCLEOTIDE SEQUENCE [LARGE SCALE GENOMIC DNA]</scope>
    <source>
        <strain evidence="3 4">SM1969</strain>
    </source>
</reference>
<evidence type="ECO:0000259" key="2">
    <source>
        <dbReference type="Pfam" id="PF02517"/>
    </source>
</evidence>
<dbReference type="GO" id="GO:0006508">
    <property type="term" value="P:proteolysis"/>
    <property type="evidence" value="ECO:0007669"/>
    <property type="project" value="UniProtKB-KW"/>
</dbReference>
<dbReference type="InterPro" id="IPR003675">
    <property type="entry name" value="Rce1/LyrA-like_dom"/>
</dbReference>
<feature type="transmembrane region" description="Helical" evidence="1">
    <location>
        <begin position="278"/>
        <end position="298"/>
    </location>
</feature>
<dbReference type="InterPro" id="IPR052710">
    <property type="entry name" value="CAAX_protease"/>
</dbReference>
<dbReference type="Proteomes" id="UP000436694">
    <property type="component" value="Unassembled WGS sequence"/>
</dbReference>
<dbReference type="RefSeq" id="WP_153545908.1">
    <property type="nucleotide sequence ID" value="NZ_WIXK01000002.1"/>
</dbReference>
<feature type="transmembrane region" description="Helical" evidence="1">
    <location>
        <begin position="116"/>
        <end position="136"/>
    </location>
</feature>
<feature type="transmembrane region" description="Helical" evidence="1">
    <location>
        <begin position="186"/>
        <end position="203"/>
    </location>
</feature>
<dbReference type="GO" id="GO:0004175">
    <property type="term" value="F:endopeptidase activity"/>
    <property type="evidence" value="ECO:0007669"/>
    <property type="project" value="UniProtKB-ARBA"/>
</dbReference>
<keyword evidence="3" id="KW-0378">Hydrolase</keyword>
<keyword evidence="1" id="KW-0472">Membrane</keyword>
<name>A0A844AL15_9RHOB</name>
<gene>
    <name evidence="3" type="ORF">GG681_05515</name>
</gene>
<organism evidence="3 4">
    <name type="scientific">Tritonibacter aquimaris</name>
    <dbReference type="NCBI Taxonomy" id="2663379"/>
    <lineage>
        <taxon>Bacteria</taxon>
        <taxon>Pseudomonadati</taxon>
        <taxon>Pseudomonadota</taxon>
        <taxon>Alphaproteobacteria</taxon>
        <taxon>Rhodobacterales</taxon>
        <taxon>Paracoccaceae</taxon>
        <taxon>Tritonibacter</taxon>
    </lineage>
</organism>
<evidence type="ECO:0000256" key="1">
    <source>
        <dbReference type="SAM" id="Phobius"/>
    </source>
</evidence>
<feature type="transmembrane region" description="Helical" evidence="1">
    <location>
        <begin position="148"/>
        <end position="165"/>
    </location>
</feature>
<keyword evidence="3" id="KW-0645">Protease</keyword>
<keyword evidence="3" id="KW-0482">Metalloprotease</keyword>
<feature type="transmembrane region" description="Helical" evidence="1">
    <location>
        <begin position="209"/>
        <end position="225"/>
    </location>
</feature>
<keyword evidence="4" id="KW-1185">Reference proteome</keyword>
<evidence type="ECO:0000313" key="4">
    <source>
        <dbReference type="Proteomes" id="UP000436694"/>
    </source>
</evidence>
<keyword evidence="1" id="KW-1133">Transmembrane helix</keyword>
<feature type="transmembrane region" description="Helical" evidence="1">
    <location>
        <begin position="32"/>
        <end position="56"/>
    </location>
</feature>
<proteinExistence type="predicted"/>
<dbReference type="PANTHER" id="PTHR36435">
    <property type="entry name" value="SLR1288 PROTEIN"/>
    <property type="match status" value="1"/>
</dbReference>
<accession>A0A844AL15</accession>
<feature type="transmembrane region" description="Helical" evidence="1">
    <location>
        <begin position="246"/>
        <end position="266"/>
    </location>
</feature>
<dbReference type="PANTHER" id="PTHR36435:SF1">
    <property type="entry name" value="CAAX AMINO TERMINAL PROTEASE FAMILY PROTEIN"/>
    <property type="match status" value="1"/>
</dbReference>
<feature type="transmembrane region" description="Helical" evidence="1">
    <location>
        <begin position="76"/>
        <end position="95"/>
    </location>
</feature>
<evidence type="ECO:0000313" key="3">
    <source>
        <dbReference type="EMBL" id="MQY42089.1"/>
    </source>
</evidence>
<sequence length="300" mass="32509">MAPSILLPSPEAYAPHEDLVAPARRQPALWRLLIGLVLVAAMLMIGANLLFVLALWSGADPVTLSAGQTPGSMLAVLGGFAFVSLGVIFAARLMQWRSAVSLLGPMPRVLYQFRRTLVFVGLLMVVLMALPPFGIGTPLEPNLPLGQWLHYLPLALICVLIQVEAEELLFRGYLQQTLAARFNARWVWMGLPSMLFAYGHYLPQEAGDNAVLIAVWAGIFGLLMADLTARAGSLGPAIAVHFANNIVALLIVGSPSSLGGLALYLLPYEMSDAEQLRPWLMVDFAVMLVSWLTARLAIRA</sequence>
<dbReference type="GO" id="GO:0080120">
    <property type="term" value="P:CAAX-box protein maturation"/>
    <property type="evidence" value="ECO:0007669"/>
    <property type="project" value="UniProtKB-ARBA"/>
</dbReference>
<dbReference type="EMBL" id="WIXK01000002">
    <property type="protein sequence ID" value="MQY42089.1"/>
    <property type="molecule type" value="Genomic_DNA"/>
</dbReference>